<dbReference type="Proteomes" id="UP000663834">
    <property type="component" value="Unassembled WGS sequence"/>
</dbReference>
<evidence type="ECO:0000313" key="10">
    <source>
        <dbReference type="EMBL" id="CAF1213229.1"/>
    </source>
</evidence>
<evidence type="ECO:0000256" key="3">
    <source>
        <dbReference type="ARBA" id="ARBA00023054"/>
    </source>
</evidence>
<evidence type="ECO:0000256" key="1">
    <source>
        <dbReference type="ARBA" id="ARBA00004283"/>
    </source>
</evidence>
<evidence type="ECO:0008006" key="12">
    <source>
        <dbReference type="Google" id="ProtNLM"/>
    </source>
</evidence>
<feature type="region of interest" description="Disordered" evidence="7">
    <location>
        <begin position="534"/>
        <end position="561"/>
    </location>
</feature>
<organism evidence="10 11">
    <name type="scientific">Rotaria magnacalcarata</name>
    <dbReference type="NCBI Taxonomy" id="392030"/>
    <lineage>
        <taxon>Eukaryota</taxon>
        <taxon>Metazoa</taxon>
        <taxon>Spiralia</taxon>
        <taxon>Gnathifera</taxon>
        <taxon>Rotifera</taxon>
        <taxon>Eurotatoria</taxon>
        <taxon>Bdelloidea</taxon>
        <taxon>Philodinida</taxon>
        <taxon>Philodinidae</taxon>
        <taxon>Rotaria</taxon>
    </lineage>
</organism>
<feature type="compositionally biased region" description="Low complexity" evidence="7">
    <location>
        <begin position="742"/>
        <end position="752"/>
    </location>
</feature>
<evidence type="ECO:0000259" key="9">
    <source>
        <dbReference type="PROSITE" id="PS51741"/>
    </source>
</evidence>
<dbReference type="GO" id="GO:0030136">
    <property type="term" value="C:clathrin-coated vesicle"/>
    <property type="evidence" value="ECO:0007669"/>
    <property type="project" value="TreeGrafter"/>
</dbReference>
<dbReference type="GO" id="GO:0048268">
    <property type="term" value="P:clathrin coat assembly"/>
    <property type="evidence" value="ECO:0007669"/>
    <property type="project" value="TreeGrafter"/>
</dbReference>
<feature type="region of interest" description="Disordered" evidence="7">
    <location>
        <begin position="156"/>
        <end position="179"/>
    </location>
</feature>
<keyword evidence="4" id="KW-0168">Coated pit</keyword>
<dbReference type="PANTHER" id="PTHR23065:SF15">
    <property type="entry name" value="AT02057P"/>
    <property type="match status" value="1"/>
</dbReference>
<dbReference type="InterPro" id="IPR018808">
    <property type="entry name" value="Muniscin_C"/>
</dbReference>
<feature type="compositionally biased region" description="Polar residues" evidence="7">
    <location>
        <begin position="1052"/>
        <end position="1061"/>
    </location>
</feature>
<feature type="region of interest" description="Disordered" evidence="7">
    <location>
        <begin position="599"/>
        <end position="640"/>
    </location>
</feature>
<dbReference type="InterPro" id="IPR031160">
    <property type="entry name" value="F_BAR_dom"/>
</dbReference>
<feature type="compositionally biased region" description="Polar residues" evidence="7">
    <location>
        <begin position="168"/>
        <end position="179"/>
    </location>
</feature>
<evidence type="ECO:0000256" key="2">
    <source>
        <dbReference type="ARBA" id="ARBA00022583"/>
    </source>
</evidence>
<evidence type="ECO:0000256" key="6">
    <source>
        <dbReference type="SAM" id="Coils"/>
    </source>
</evidence>
<dbReference type="PROSITE" id="PS51741">
    <property type="entry name" value="F_BAR"/>
    <property type="match status" value="1"/>
</dbReference>
<feature type="compositionally biased region" description="Low complexity" evidence="7">
    <location>
        <begin position="158"/>
        <end position="167"/>
    </location>
</feature>
<proteinExistence type="predicted"/>
<evidence type="ECO:0000259" key="8">
    <source>
        <dbReference type="PROSITE" id="PS51072"/>
    </source>
</evidence>
<feature type="compositionally biased region" description="Polar residues" evidence="7">
    <location>
        <begin position="753"/>
        <end position="765"/>
    </location>
</feature>
<keyword evidence="4" id="KW-0472">Membrane</keyword>
<dbReference type="InterPro" id="IPR028565">
    <property type="entry name" value="MHD"/>
</dbReference>
<feature type="region of interest" description="Disordered" evidence="7">
    <location>
        <begin position="492"/>
        <end position="516"/>
    </location>
</feature>
<feature type="compositionally biased region" description="Polar residues" evidence="7">
    <location>
        <begin position="710"/>
        <end position="735"/>
    </location>
</feature>
<evidence type="ECO:0000256" key="4">
    <source>
        <dbReference type="ARBA" id="ARBA00023176"/>
    </source>
</evidence>
<dbReference type="SUPFAM" id="SSF103657">
    <property type="entry name" value="BAR/IMD domain-like"/>
    <property type="match status" value="1"/>
</dbReference>
<dbReference type="GO" id="GO:0005905">
    <property type="term" value="C:clathrin-coated pit"/>
    <property type="evidence" value="ECO:0007669"/>
    <property type="project" value="UniProtKB-SubCell"/>
</dbReference>
<dbReference type="AlphaFoldDB" id="A0A814XCS5"/>
<feature type="region of interest" description="Disordered" evidence="7">
    <location>
        <begin position="710"/>
        <end position="765"/>
    </location>
</feature>
<dbReference type="GO" id="GO:0072583">
    <property type="term" value="P:clathrin-dependent endocytosis"/>
    <property type="evidence" value="ECO:0007669"/>
    <property type="project" value="TreeGrafter"/>
</dbReference>
<comment type="subcellular location">
    <subcellularLocation>
        <location evidence="1">Membrane</location>
        <location evidence="1">Clathrin-coated pit</location>
        <topology evidence="1">Peripheral membrane protein</topology>
        <orientation evidence="1">Cytoplasmic side</orientation>
    </subcellularLocation>
</comment>
<feature type="compositionally biased region" description="Basic and acidic residues" evidence="7">
    <location>
        <begin position="442"/>
        <end position="455"/>
    </location>
</feature>
<evidence type="ECO:0000313" key="11">
    <source>
        <dbReference type="Proteomes" id="UP000663834"/>
    </source>
</evidence>
<feature type="compositionally biased region" description="Polar residues" evidence="7">
    <location>
        <begin position="409"/>
        <end position="422"/>
    </location>
</feature>
<dbReference type="PROSITE" id="PS51072">
    <property type="entry name" value="MHD"/>
    <property type="match status" value="1"/>
</dbReference>
<dbReference type="Gene3D" id="1.20.1270.60">
    <property type="entry name" value="Arfaptin homology (AH) domain/BAR domain"/>
    <property type="match status" value="1"/>
</dbReference>
<feature type="compositionally biased region" description="Polar residues" evidence="7">
    <location>
        <begin position="599"/>
        <end position="620"/>
    </location>
</feature>
<sequence length="1076" mass="120445">MVHWSEYFWGEGNRGLEIFSNNVKNGAIAIEEFQRFLNESIQCESAYCKNLSRLQSQLHKAQYLGTFTPIWNLIRDLFDKVSSAHLVTVNFYQELLHDIHNYQDIHQKKVKGHIQKDGDITRTLDLISHLNTALHIVNKAKEQCHSIGSDYERAKRANSNVSNNSSSTAAQENSSPSLAQSAMNSLSLKQLERLEKKYRLAQDDYKSTVDKYNLIRIEYEKRFQDTCTKFQDFEINHIEKLLAFSLNYSEIIQRNNDQITTAQNEFINKLKSLSGNDLLDIFVEQKKTGTDRPVTLQVEELDNLKTSTPSISSNISDLTNSHEDPNLFDQLESGVPSFQAHFTVPLSGTKNVDNNNRARHHYHQIFQAFSPHSTVNHAHSPSNNPIMFPTSNMTTTTTTVNTTTSGNSMIRSQDSNSSSDQVANPFDVKIRKPKFKGFFGTNRRDKNAKKDEKKTSSNTKPGTTSQIQQSCGESNGVNLSTCTDETNDLNTKYDNDDGSIRTSHHTDKKKCATPEPYIPTNPSIMRNELDCHGSHNLVTSRSSKLSSSSDSSDDDDSDNPVLKIEFKINPKSEAVPEIDDEMKIANAMRLIDKNIGNLLTPSKGSPNKTAAISKSSSSEQMSARMLPPPPPIPLRATSTPNSVRVTTENIDQLSMFPPHDEFDRSASNSMFTNSINQETVLFPPLSTTENNNGTSITFIDDDIEVSDSFSNNNSMNKVTELTTSDAPPTDQSNQEHPAWAATSSSITSIQTSLRNSPLTSNEQRTSPLQMDNLDQTPLAIAFQEVFHAMMSGNDQENWKKRIVGELLISFPASMLNLFANPSHSPNSLQFRLKNSEHVENITTNSSLIIQNEPSKDSNELIYTFDMTELNNTLRNLQEAKPSSLFFNLNVLTYEVKNSGESNVPIQISSKWTRTLDSISVNINYSFNSSALPDSMRLHNDCVIFSTIITDGQEIKESLPTAEWSANECKLWWKVPYINDGTGHLSATLTAVQTNTVDTDSDRQQQQQPLTTSSIVNAHFVGENSLFSSIDFDLTGHGYRVSLLKKKILSGKYQSEPDQSDPTHLFQRPTIPSASIS</sequence>
<dbReference type="OrthoDB" id="5593455at2759"/>
<dbReference type="PANTHER" id="PTHR23065">
    <property type="entry name" value="PROLINE-SERINE-THREONINE PHOSPHATASE INTERACTING PROTEIN 1"/>
    <property type="match status" value="1"/>
</dbReference>
<feature type="domain" description="MHD" evidence="8">
    <location>
        <begin position="775"/>
        <end position="1055"/>
    </location>
</feature>
<keyword evidence="3 5" id="KW-0175">Coiled coil</keyword>
<accession>A0A814XCS5</accession>
<feature type="coiled-coil region" evidence="6">
    <location>
        <begin position="184"/>
        <end position="211"/>
    </location>
</feature>
<dbReference type="InterPro" id="IPR054713">
    <property type="entry name" value="GMIP/FCHO2-like_FCH"/>
</dbReference>
<name>A0A814XCS5_9BILA</name>
<comment type="caution">
    <text evidence="10">The sequence shown here is derived from an EMBL/GenBank/DDBJ whole genome shotgun (WGS) entry which is preliminary data.</text>
</comment>
<feature type="compositionally biased region" description="Polar residues" evidence="7">
    <location>
        <begin position="456"/>
        <end position="477"/>
    </location>
</feature>
<feature type="compositionally biased region" description="Low complexity" evidence="7">
    <location>
        <begin position="540"/>
        <end position="550"/>
    </location>
</feature>
<feature type="compositionally biased region" description="Low complexity" evidence="7">
    <location>
        <begin position="397"/>
        <end position="408"/>
    </location>
</feature>
<feature type="region of interest" description="Disordered" evidence="7">
    <location>
        <begin position="397"/>
        <end position="477"/>
    </location>
</feature>
<feature type="region of interest" description="Disordered" evidence="7">
    <location>
        <begin position="1052"/>
        <end position="1076"/>
    </location>
</feature>
<feature type="domain" description="F-BAR" evidence="9">
    <location>
        <begin position="2"/>
        <end position="281"/>
    </location>
</feature>
<protein>
    <recommendedName>
        <fullName evidence="12">MHD domain-containing protein</fullName>
    </recommendedName>
</protein>
<dbReference type="GO" id="GO:0005886">
    <property type="term" value="C:plasma membrane"/>
    <property type="evidence" value="ECO:0007669"/>
    <property type="project" value="TreeGrafter"/>
</dbReference>
<evidence type="ECO:0000256" key="7">
    <source>
        <dbReference type="SAM" id="MobiDB-lite"/>
    </source>
</evidence>
<gene>
    <name evidence="10" type="ORF">KQP761_LOCUS439</name>
</gene>
<reference evidence="10" key="1">
    <citation type="submission" date="2021-02" db="EMBL/GenBank/DDBJ databases">
        <authorList>
            <person name="Nowell W R."/>
        </authorList>
    </citation>
    <scope>NUCLEOTIDE SEQUENCE</scope>
</reference>
<dbReference type="Pfam" id="PF22699">
    <property type="entry name" value="GMIP-like_FCH"/>
    <property type="match status" value="1"/>
</dbReference>
<dbReference type="Pfam" id="PF10291">
    <property type="entry name" value="muHD"/>
    <property type="match status" value="1"/>
</dbReference>
<keyword evidence="2" id="KW-0254">Endocytosis</keyword>
<dbReference type="EMBL" id="CAJNOW010000030">
    <property type="protein sequence ID" value="CAF1213229.1"/>
    <property type="molecule type" value="Genomic_DNA"/>
</dbReference>
<evidence type="ECO:0000256" key="5">
    <source>
        <dbReference type="PROSITE-ProRule" id="PRU01077"/>
    </source>
</evidence>
<dbReference type="InterPro" id="IPR027267">
    <property type="entry name" value="AH/BAR_dom_sf"/>
</dbReference>